<comment type="caution">
    <text evidence="2">Lacks conserved residue(s) required for the propagation of feature annotation.</text>
</comment>
<dbReference type="Gene3D" id="1.10.10.1940">
    <property type="match status" value="1"/>
</dbReference>
<dbReference type="PROSITE" id="PS51670">
    <property type="entry name" value="SHKT"/>
    <property type="match status" value="1"/>
</dbReference>
<reference evidence="5 6" key="1">
    <citation type="submission" date="2022-05" db="EMBL/GenBank/DDBJ databases">
        <authorList>
            <consortium name="Genoscope - CEA"/>
            <person name="William W."/>
        </authorList>
    </citation>
    <scope>NUCLEOTIDE SEQUENCE [LARGE SCALE GENOMIC DNA]</scope>
</reference>
<evidence type="ECO:0000256" key="1">
    <source>
        <dbReference type="ARBA" id="ARBA00022656"/>
    </source>
</evidence>
<dbReference type="EMBL" id="CALNXI010000140">
    <property type="protein sequence ID" value="CAH3020213.1"/>
    <property type="molecule type" value="Genomic_DNA"/>
</dbReference>
<evidence type="ECO:0000313" key="5">
    <source>
        <dbReference type="EMBL" id="CAH3020213.1"/>
    </source>
</evidence>
<feature type="domain" description="ShKT" evidence="4">
    <location>
        <begin position="93"/>
        <end position="129"/>
    </location>
</feature>
<name>A0ABN8M0Q1_9CNID</name>
<protein>
    <recommendedName>
        <fullName evidence="4">ShKT domain-containing protein</fullName>
    </recommendedName>
</protein>
<accession>A0ABN8M0Q1</accession>
<gene>
    <name evidence="5" type="ORF">PEVE_00006256</name>
</gene>
<evidence type="ECO:0000259" key="4">
    <source>
        <dbReference type="PROSITE" id="PS51670"/>
    </source>
</evidence>
<feature type="chain" id="PRO_5046296944" description="ShKT domain-containing protein" evidence="3">
    <location>
        <begin position="26"/>
        <end position="204"/>
    </location>
</feature>
<keyword evidence="6" id="KW-1185">Reference proteome</keyword>
<evidence type="ECO:0000256" key="2">
    <source>
        <dbReference type="PROSITE-ProRule" id="PRU01005"/>
    </source>
</evidence>
<dbReference type="InterPro" id="IPR003582">
    <property type="entry name" value="ShKT_dom"/>
</dbReference>
<feature type="signal peptide" evidence="3">
    <location>
        <begin position="1"/>
        <end position="25"/>
    </location>
</feature>
<proteinExistence type="predicted"/>
<comment type="caution">
    <text evidence="5">The sequence shown here is derived from an EMBL/GenBank/DDBJ whole genome shotgun (WGS) entry which is preliminary data.</text>
</comment>
<dbReference type="Proteomes" id="UP001159427">
    <property type="component" value="Unassembled WGS sequence"/>
</dbReference>
<keyword evidence="1" id="KW-0800">Toxin</keyword>
<keyword evidence="3" id="KW-0732">Signal</keyword>
<organism evidence="5 6">
    <name type="scientific">Porites evermanni</name>
    <dbReference type="NCBI Taxonomy" id="104178"/>
    <lineage>
        <taxon>Eukaryota</taxon>
        <taxon>Metazoa</taxon>
        <taxon>Cnidaria</taxon>
        <taxon>Anthozoa</taxon>
        <taxon>Hexacorallia</taxon>
        <taxon>Scleractinia</taxon>
        <taxon>Fungiina</taxon>
        <taxon>Poritidae</taxon>
        <taxon>Porites</taxon>
    </lineage>
</organism>
<evidence type="ECO:0000313" key="6">
    <source>
        <dbReference type="Proteomes" id="UP001159427"/>
    </source>
</evidence>
<sequence>MVAIKKATVFVSLLIQIILVDFINGGTKKELSEPKMKIDRDHRMFLLRTWMKSVERRHIGRSKRQTRNTRGRSRYSLPYFPLYPMDLPVCKDGERESKAGTCKAWAESGYCQKFKRVMSTYCSKECQFCKPFSPPGCQLSEYGCCWNNFPAYGENGHGCPRCKDFYDRLCRLFTEPDFNYCMRPGNKGKFIRYHCFKSCGWCDK</sequence>
<evidence type="ECO:0000256" key="3">
    <source>
        <dbReference type="SAM" id="SignalP"/>
    </source>
</evidence>